<dbReference type="AlphaFoldDB" id="A0A4Y7XA50"/>
<dbReference type="PROSITE" id="PS51257">
    <property type="entry name" value="PROKAR_LIPOPROTEIN"/>
    <property type="match status" value="1"/>
</dbReference>
<gene>
    <name evidence="2" type="ORF">E2B99_11200</name>
</gene>
<accession>A0A4Y7XA50</accession>
<comment type="caution">
    <text evidence="2">The sequence shown here is derived from an EMBL/GenBank/DDBJ whole genome shotgun (WGS) entry which is preliminary data.</text>
</comment>
<evidence type="ECO:0000313" key="3">
    <source>
        <dbReference type="Proteomes" id="UP000297834"/>
    </source>
</evidence>
<feature type="signal peptide" evidence="1">
    <location>
        <begin position="1"/>
        <end position="21"/>
    </location>
</feature>
<evidence type="ECO:0000256" key="1">
    <source>
        <dbReference type="SAM" id="SignalP"/>
    </source>
</evidence>
<sequence length="83" mass="9170">MNVFKKLVQLSLINTLALLSACGGGSDGSDQYLPNGKRLTTVQQFNMSDSNRLQQTADYQLSYANGRLNRINVFDSSGTDNMY</sequence>
<keyword evidence="1" id="KW-0732">Signal</keyword>
<feature type="chain" id="PRO_5021187418" evidence="1">
    <location>
        <begin position="22"/>
        <end position="83"/>
    </location>
</feature>
<dbReference type="EMBL" id="SNTY01000053">
    <property type="protein sequence ID" value="TEU24868.1"/>
    <property type="molecule type" value="Genomic_DNA"/>
</dbReference>
<name>A0A4Y7XA50_9GAMM</name>
<keyword evidence="3" id="KW-1185">Reference proteome</keyword>
<dbReference type="STRING" id="1120977.GCA_000619845_00363"/>
<protein>
    <submittedName>
        <fullName evidence="2">Uncharacterized protein</fullName>
    </submittedName>
</protein>
<proteinExistence type="predicted"/>
<dbReference type="RefSeq" id="WP_134245028.1">
    <property type="nucleotide sequence ID" value="NZ_SNTY01000053.1"/>
</dbReference>
<reference evidence="2 3" key="1">
    <citation type="submission" date="2019-03" db="EMBL/GenBank/DDBJ databases">
        <title>Alkanindiges illinoisensis: a potential pathogenic isolated from ascites of a gastric cancer patient with abdominal metastasis.</title>
        <authorList>
            <person name="Hu X."/>
            <person name="Yang B."/>
            <person name="Yan X."/>
            <person name="Lin L."/>
            <person name="Zhao H."/>
            <person name="Zhou F."/>
            <person name="Su B."/>
            <person name="Chen J."/>
            <person name="Rui Y."/>
            <person name="Wang Q."/>
            <person name="Zheng L."/>
        </authorList>
    </citation>
    <scope>NUCLEOTIDE SEQUENCE [LARGE SCALE GENOMIC DNA]</scope>
    <source>
        <strain evidence="2 3">NFYY 23406</strain>
    </source>
</reference>
<dbReference type="Proteomes" id="UP000297834">
    <property type="component" value="Unassembled WGS sequence"/>
</dbReference>
<organism evidence="2 3">
    <name type="scientific">Alkanindiges illinoisensis</name>
    <dbReference type="NCBI Taxonomy" id="197183"/>
    <lineage>
        <taxon>Bacteria</taxon>
        <taxon>Pseudomonadati</taxon>
        <taxon>Pseudomonadota</taxon>
        <taxon>Gammaproteobacteria</taxon>
        <taxon>Moraxellales</taxon>
        <taxon>Moraxellaceae</taxon>
        <taxon>Alkanindiges</taxon>
    </lineage>
</organism>
<evidence type="ECO:0000313" key="2">
    <source>
        <dbReference type="EMBL" id="TEU24868.1"/>
    </source>
</evidence>